<sequence>MSSQTRFTLKLIAIILVVFMVLMQLNLVIIPFLASYKFWVMVGAFVLLLIASS</sequence>
<dbReference type="EMBL" id="JAOYOD010000001">
    <property type="protein sequence ID" value="MCV9389431.1"/>
    <property type="molecule type" value="Genomic_DNA"/>
</dbReference>
<organism evidence="2 3">
    <name type="scientific">Reichenbachiella ulvae</name>
    <dbReference type="NCBI Taxonomy" id="2980104"/>
    <lineage>
        <taxon>Bacteria</taxon>
        <taxon>Pseudomonadati</taxon>
        <taxon>Bacteroidota</taxon>
        <taxon>Cytophagia</taxon>
        <taxon>Cytophagales</taxon>
        <taxon>Reichenbachiellaceae</taxon>
        <taxon>Reichenbachiella</taxon>
    </lineage>
</organism>
<dbReference type="RefSeq" id="WP_264140349.1">
    <property type="nucleotide sequence ID" value="NZ_JAOYOD010000001.1"/>
</dbReference>
<keyword evidence="1" id="KW-0472">Membrane</keyword>
<evidence type="ECO:0000256" key="1">
    <source>
        <dbReference type="SAM" id="Phobius"/>
    </source>
</evidence>
<feature type="transmembrane region" description="Helical" evidence="1">
    <location>
        <begin position="7"/>
        <end position="30"/>
    </location>
</feature>
<protein>
    <submittedName>
        <fullName evidence="2">Uncharacterized protein</fullName>
    </submittedName>
</protein>
<feature type="transmembrane region" description="Helical" evidence="1">
    <location>
        <begin position="36"/>
        <end position="52"/>
    </location>
</feature>
<keyword evidence="1" id="KW-1133">Transmembrane helix</keyword>
<dbReference type="Proteomes" id="UP001300692">
    <property type="component" value="Unassembled WGS sequence"/>
</dbReference>
<name>A0ABT3D0T2_9BACT</name>
<comment type="caution">
    <text evidence="2">The sequence shown here is derived from an EMBL/GenBank/DDBJ whole genome shotgun (WGS) entry which is preliminary data.</text>
</comment>
<accession>A0ABT3D0T2</accession>
<reference evidence="2 3" key="1">
    <citation type="submission" date="2022-10" db="EMBL/GenBank/DDBJ databases">
        <title>Comparative genomics and taxonomic characterization of three novel marine species of genus Reichenbachiella exhibiting antioxidant and polysaccharide degradation activities.</title>
        <authorList>
            <person name="Muhammad N."/>
            <person name="Lee Y.-J."/>
            <person name="Ko J."/>
            <person name="Kim S.-G."/>
        </authorList>
    </citation>
    <scope>NUCLEOTIDE SEQUENCE [LARGE SCALE GENOMIC DNA]</scope>
    <source>
        <strain evidence="2 3">ABR2-5</strain>
    </source>
</reference>
<proteinExistence type="predicted"/>
<keyword evidence="3" id="KW-1185">Reference proteome</keyword>
<keyword evidence="1" id="KW-0812">Transmembrane</keyword>
<gene>
    <name evidence="2" type="ORF">N7U62_22400</name>
</gene>
<evidence type="ECO:0000313" key="3">
    <source>
        <dbReference type="Proteomes" id="UP001300692"/>
    </source>
</evidence>
<evidence type="ECO:0000313" key="2">
    <source>
        <dbReference type="EMBL" id="MCV9389431.1"/>
    </source>
</evidence>